<accession>A0A6S6YPR2</accession>
<feature type="transmembrane region" description="Helical" evidence="1">
    <location>
        <begin position="192"/>
        <end position="211"/>
    </location>
</feature>
<protein>
    <submittedName>
        <fullName evidence="2">Uncharacterized protein</fullName>
    </submittedName>
</protein>
<gene>
    <name evidence="2" type="ORF">LMG3431_01495</name>
</gene>
<dbReference type="Proteomes" id="UP000494108">
    <property type="component" value="Unassembled WGS sequence"/>
</dbReference>
<feature type="transmembrane region" description="Helical" evidence="1">
    <location>
        <begin position="94"/>
        <end position="113"/>
    </location>
</feature>
<keyword evidence="1" id="KW-0472">Membrane</keyword>
<evidence type="ECO:0000313" key="2">
    <source>
        <dbReference type="EMBL" id="CAB3635332.1"/>
    </source>
</evidence>
<dbReference type="AlphaFoldDB" id="A0A6S6YPR2"/>
<dbReference type="RefSeq" id="WP_175173840.1">
    <property type="nucleotide sequence ID" value="NZ_CADIJX010000002.1"/>
</dbReference>
<organism evidence="2 3">
    <name type="scientific">Achromobacter pestifer</name>
    <dbReference type="NCBI Taxonomy" id="1353889"/>
    <lineage>
        <taxon>Bacteria</taxon>
        <taxon>Pseudomonadati</taxon>
        <taxon>Pseudomonadota</taxon>
        <taxon>Betaproteobacteria</taxon>
        <taxon>Burkholderiales</taxon>
        <taxon>Alcaligenaceae</taxon>
        <taxon>Achromobacter</taxon>
    </lineage>
</organism>
<dbReference type="EMBL" id="CADIJX010000002">
    <property type="protein sequence ID" value="CAB3635332.1"/>
    <property type="molecule type" value="Genomic_DNA"/>
</dbReference>
<name>A0A6S6YPR2_9BURK</name>
<keyword evidence="1" id="KW-1133">Transmembrane helix</keyword>
<evidence type="ECO:0000313" key="3">
    <source>
        <dbReference type="Proteomes" id="UP000494108"/>
    </source>
</evidence>
<keyword evidence="3" id="KW-1185">Reference proteome</keyword>
<proteinExistence type="predicted"/>
<evidence type="ECO:0000256" key="1">
    <source>
        <dbReference type="SAM" id="Phobius"/>
    </source>
</evidence>
<reference evidence="2 3" key="1">
    <citation type="submission" date="2020-04" db="EMBL/GenBank/DDBJ databases">
        <authorList>
            <person name="De Canck E."/>
        </authorList>
    </citation>
    <scope>NUCLEOTIDE SEQUENCE [LARGE SCALE GENOMIC DNA]</scope>
    <source>
        <strain evidence="2 3">LMG 3431</strain>
    </source>
</reference>
<feature type="transmembrane region" description="Helical" evidence="1">
    <location>
        <begin position="119"/>
        <end position="140"/>
    </location>
</feature>
<keyword evidence="1" id="KW-0812">Transmembrane</keyword>
<sequence length="212" mass="23143">MKRITEYAGLLTEDSAVDLAESWALSHHKDLERSRNFAIQWHQETPTEERDQERLARDLSFFFEASSKDALYWRSVGDFTEEATGVWGMQALKALVCLNLTGLLVVIILFYANSAAVPVLGLLGAGIAFLVGVVLAIPALKLTAISRARASASAALHSHKAQTASTWEQLKAANNADPNVGRTERKVATRMALAMIVTAIIGCTTLIVTVWF</sequence>